<gene>
    <name evidence="8" type="ORF">EFA69_05170</name>
</gene>
<dbReference type="CDD" id="cd04701">
    <property type="entry name" value="Asparaginase_2"/>
    <property type="match status" value="1"/>
</dbReference>
<dbReference type="FunFam" id="3.60.20.30:FF:000001">
    <property type="entry name" value="Isoaspartyl peptidase/L-asparaginase"/>
    <property type="match status" value="1"/>
</dbReference>
<dbReference type="OrthoDB" id="9780217at2"/>
<keyword evidence="9" id="KW-1185">Reference proteome</keyword>
<dbReference type="RefSeq" id="WP_123132038.1">
    <property type="nucleotide sequence ID" value="NZ_RJJE01000003.1"/>
</dbReference>
<feature type="binding site" evidence="6">
    <location>
        <begin position="196"/>
        <end position="199"/>
    </location>
    <ligand>
        <name>substrate</name>
    </ligand>
</feature>
<dbReference type="SUPFAM" id="SSF56235">
    <property type="entry name" value="N-terminal nucleophile aminohydrolases (Ntn hydrolases)"/>
    <property type="match status" value="1"/>
</dbReference>
<protein>
    <recommendedName>
        <fullName evidence="4">Isoaspartyl peptidase</fullName>
    </recommendedName>
</protein>
<comment type="caution">
    <text evidence="8">The sequence shown here is derived from an EMBL/GenBank/DDBJ whole genome shotgun (WGS) entry which is preliminary data.</text>
</comment>
<dbReference type="EMBL" id="RJJE01000003">
    <property type="protein sequence ID" value="RNI31902.1"/>
    <property type="molecule type" value="Genomic_DNA"/>
</dbReference>
<dbReference type="AlphaFoldDB" id="A0A3M9N277"/>
<feature type="binding site" evidence="6">
    <location>
        <begin position="219"/>
        <end position="222"/>
    </location>
    <ligand>
        <name>substrate</name>
    </ligand>
</feature>
<dbReference type="PANTHER" id="PTHR10188:SF6">
    <property type="entry name" value="N(4)-(BETA-N-ACETYLGLUCOSAMINYL)-L-ASPARAGINASE"/>
    <property type="match status" value="1"/>
</dbReference>
<dbReference type="PANTHER" id="PTHR10188">
    <property type="entry name" value="L-ASPARAGINASE"/>
    <property type="match status" value="1"/>
</dbReference>
<evidence type="ECO:0000313" key="9">
    <source>
        <dbReference type="Proteomes" id="UP000271010"/>
    </source>
</evidence>
<keyword evidence="3" id="KW-0068">Autocatalytic cleavage</keyword>
<keyword evidence="1" id="KW-0645">Protease</keyword>
<dbReference type="Proteomes" id="UP000271010">
    <property type="component" value="Unassembled WGS sequence"/>
</dbReference>
<dbReference type="Pfam" id="PF01112">
    <property type="entry name" value="Asparaginase_2"/>
    <property type="match status" value="1"/>
</dbReference>
<dbReference type="InterPro" id="IPR000246">
    <property type="entry name" value="Peptidase_T2"/>
</dbReference>
<dbReference type="GO" id="GO:0016811">
    <property type="term" value="F:hydrolase activity, acting on carbon-nitrogen (but not peptide) bonds, in linear amides"/>
    <property type="evidence" value="ECO:0007669"/>
    <property type="project" value="UniProtKB-ARBA"/>
</dbReference>
<organism evidence="8 9">
    <name type="scientific">Rufibacter immobilis</name>
    <dbReference type="NCBI Taxonomy" id="1348778"/>
    <lineage>
        <taxon>Bacteria</taxon>
        <taxon>Pseudomonadati</taxon>
        <taxon>Bacteroidota</taxon>
        <taxon>Cytophagia</taxon>
        <taxon>Cytophagales</taxon>
        <taxon>Hymenobacteraceae</taxon>
        <taxon>Rufibacter</taxon>
    </lineage>
</organism>
<dbReference type="GO" id="GO:0006508">
    <property type="term" value="P:proteolysis"/>
    <property type="evidence" value="ECO:0007669"/>
    <property type="project" value="UniProtKB-KW"/>
</dbReference>
<evidence type="ECO:0000313" key="8">
    <source>
        <dbReference type="EMBL" id="RNI31902.1"/>
    </source>
</evidence>
<feature type="site" description="Cleavage; by autolysis" evidence="7">
    <location>
        <begin position="167"/>
        <end position="168"/>
    </location>
</feature>
<sequence>MEKKWVIAIHGGAENQSREDLSESKQAAYEQGLENALMAGWHILKEGGSAIDAVEAAVRSMENNPLFNAGKGGSLSEDESNEFDAAIMDGKTMQAGAVAGVKHVKHPITLAKTIMQQSKHVLLCATGAEEFAKSQGLEMKPDGYFKTEEKEKDLKEAQKEEETKGNDTVGAVALDMHGNLAAATSTGGLVNQHPGRVGDTPIIGAGTYANNEVCAVSCTGDGEGILRANVAHEVYALMKYKGLSLKEASSQAMSIYKDRIEGDRNFIALDPEGNVEFSFETSLMFRACKRQDDPAYIAMWREESTINDPEVQLSK</sequence>
<proteinExistence type="predicted"/>
<evidence type="ECO:0000256" key="7">
    <source>
        <dbReference type="PIRSR" id="PIRSR600246-3"/>
    </source>
</evidence>
<feature type="active site" description="Nucleophile" evidence="5">
    <location>
        <position position="168"/>
    </location>
</feature>
<evidence type="ECO:0000256" key="4">
    <source>
        <dbReference type="ARBA" id="ARBA00069124"/>
    </source>
</evidence>
<dbReference type="Gene3D" id="3.60.20.30">
    <property type="entry name" value="(Glycosyl)asparaginase"/>
    <property type="match status" value="1"/>
</dbReference>
<keyword evidence="2" id="KW-0378">Hydrolase</keyword>
<dbReference type="GO" id="GO:0008233">
    <property type="term" value="F:peptidase activity"/>
    <property type="evidence" value="ECO:0007669"/>
    <property type="project" value="UniProtKB-KW"/>
</dbReference>
<evidence type="ECO:0000256" key="2">
    <source>
        <dbReference type="ARBA" id="ARBA00022801"/>
    </source>
</evidence>
<evidence type="ECO:0000256" key="1">
    <source>
        <dbReference type="ARBA" id="ARBA00022670"/>
    </source>
</evidence>
<evidence type="ECO:0000256" key="3">
    <source>
        <dbReference type="ARBA" id="ARBA00022813"/>
    </source>
</evidence>
<accession>A0A3M9N277</accession>
<reference evidence="8 9" key="1">
    <citation type="submission" date="2018-11" db="EMBL/GenBank/DDBJ databases">
        <title>Rufibacter latericius sp. nov., isolated from water in Baiyang Lake.</title>
        <authorList>
            <person name="Yang Y."/>
        </authorList>
    </citation>
    <scope>NUCLEOTIDE SEQUENCE [LARGE SCALE GENOMIC DNA]</scope>
    <source>
        <strain evidence="8 9">MCC P1</strain>
    </source>
</reference>
<evidence type="ECO:0000256" key="6">
    <source>
        <dbReference type="PIRSR" id="PIRSR600246-2"/>
    </source>
</evidence>
<name>A0A3M9N277_9BACT</name>
<dbReference type="InterPro" id="IPR029055">
    <property type="entry name" value="Ntn_hydrolases_N"/>
</dbReference>
<evidence type="ECO:0000256" key="5">
    <source>
        <dbReference type="PIRSR" id="PIRSR600246-1"/>
    </source>
</evidence>